<comment type="caution">
    <text evidence="4">The sequence shown here is derived from an EMBL/GenBank/DDBJ whole genome shotgun (WGS) entry which is preliminary data.</text>
</comment>
<evidence type="ECO:0000313" key="5">
    <source>
        <dbReference type="Proteomes" id="UP000484885"/>
    </source>
</evidence>
<name>A0A845V1I4_9GAMM</name>
<dbReference type="PANTHER" id="PTHR12935:SF0">
    <property type="entry name" value="GAMMA-GLUTAMYLCYCLOTRANSFERASE"/>
    <property type="match status" value="1"/>
</dbReference>
<dbReference type="Gene3D" id="3.10.490.10">
    <property type="entry name" value="Gamma-glutamyl cyclotransferase-like"/>
    <property type="match status" value="1"/>
</dbReference>
<dbReference type="GO" id="GO:0003839">
    <property type="term" value="F:gamma-glutamylcyclotransferase activity"/>
    <property type="evidence" value="ECO:0007669"/>
    <property type="project" value="InterPro"/>
</dbReference>
<evidence type="ECO:0000256" key="2">
    <source>
        <dbReference type="PIRSR" id="PIRSR617939-1"/>
    </source>
</evidence>
<keyword evidence="5" id="KW-1185">Reference proteome</keyword>
<keyword evidence="4" id="KW-0808">Transferase</keyword>
<organism evidence="4 5">
    <name type="scientific">Wenzhouxiangella limi</name>
    <dbReference type="NCBI Taxonomy" id="2707351"/>
    <lineage>
        <taxon>Bacteria</taxon>
        <taxon>Pseudomonadati</taxon>
        <taxon>Pseudomonadota</taxon>
        <taxon>Gammaproteobacteria</taxon>
        <taxon>Chromatiales</taxon>
        <taxon>Wenzhouxiangellaceae</taxon>
        <taxon>Wenzhouxiangella</taxon>
    </lineage>
</organism>
<proteinExistence type="predicted"/>
<dbReference type="SUPFAM" id="SSF110857">
    <property type="entry name" value="Gamma-glutamyl cyclotransferase-like"/>
    <property type="match status" value="1"/>
</dbReference>
<dbReference type="PANTHER" id="PTHR12935">
    <property type="entry name" value="GAMMA-GLUTAMYLCYCLOTRANSFERASE"/>
    <property type="match status" value="1"/>
</dbReference>
<feature type="active site" description="Proton acceptor" evidence="2">
    <location>
        <position position="82"/>
    </location>
</feature>
<gene>
    <name evidence="4" type="ORF">G3I74_14490</name>
</gene>
<dbReference type="Proteomes" id="UP000484885">
    <property type="component" value="Unassembled WGS sequence"/>
</dbReference>
<dbReference type="GO" id="GO:0016740">
    <property type="term" value="F:transferase activity"/>
    <property type="evidence" value="ECO:0007669"/>
    <property type="project" value="UniProtKB-KW"/>
</dbReference>
<accession>A0A845V1I4</accession>
<evidence type="ECO:0000313" key="4">
    <source>
        <dbReference type="EMBL" id="NDY96938.1"/>
    </source>
</evidence>
<dbReference type="EMBL" id="JAAGSC010000044">
    <property type="protein sequence ID" value="NDY96938.1"/>
    <property type="molecule type" value="Genomic_DNA"/>
</dbReference>
<dbReference type="AlphaFoldDB" id="A0A845V1I4"/>
<feature type="binding site" evidence="3">
    <location>
        <position position="124"/>
    </location>
    <ligand>
        <name>substrate</name>
    </ligand>
</feature>
<evidence type="ECO:0000256" key="3">
    <source>
        <dbReference type="PIRSR" id="PIRSR617939-2"/>
    </source>
</evidence>
<reference evidence="4 5" key="1">
    <citation type="submission" date="2020-02" db="EMBL/GenBank/DDBJ databases">
        <authorList>
            <person name="Zhang X.-Y."/>
        </authorList>
    </citation>
    <scope>NUCLEOTIDE SEQUENCE [LARGE SCALE GENOMIC DNA]</scope>
    <source>
        <strain evidence="4 5">C33</strain>
    </source>
</reference>
<evidence type="ECO:0000256" key="1">
    <source>
        <dbReference type="ARBA" id="ARBA00023239"/>
    </source>
</evidence>
<protein>
    <submittedName>
        <fullName evidence="4">Gamma-glutamylcyclotransferase</fullName>
    </submittedName>
</protein>
<dbReference type="InterPro" id="IPR036568">
    <property type="entry name" value="GGCT-like_sf"/>
</dbReference>
<dbReference type="Pfam" id="PF13772">
    <property type="entry name" value="AIG2_2"/>
    <property type="match status" value="1"/>
</dbReference>
<dbReference type="CDD" id="cd06661">
    <property type="entry name" value="GGCT_like"/>
    <property type="match status" value="1"/>
</dbReference>
<sequence>MTRQLTYLAYGSNLHPLRLRERVPSADLLGVVNLSGQRVVFHKISPDGSSKCDLVDAGRSALAFGALYTLDASDLPALDAVEGVGSGYDRMPFPLYFRGQALRPFTYRASATHIHPRQQPFAWYRDLVTEGARYLGLPDCYCRDLAAVAAQHDPDPARQAEHAALVARIRRFARSARPRPVS</sequence>
<dbReference type="InterPro" id="IPR017939">
    <property type="entry name" value="G-Glutamylcylcotransferase"/>
</dbReference>
<dbReference type="RefSeq" id="WP_164212318.1">
    <property type="nucleotide sequence ID" value="NZ_JAAGSC010000044.1"/>
</dbReference>
<keyword evidence="1" id="KW-0456">Lyase</keyword>
<feature type="binding site" evidence="3">
    <location>
        <begin position="7"/>
        <end position="12"/>
    </location>
    <ligand>
        <name>substrate</name>
    </ligand>
</feature>
<dbReference type="InterPro" id="IPR013024">
    <property type="entry name" value="GGCT-like"/>
</dbReference>